<dbReference type="SUPFAM" id="SSF56059">
    <property type="entry name" value="Glutathione synthetase ATP-binding domain-like"/>
    <property type="match status" value="1"/>
</dbReference>
<dbReference type="Proteomes" id="UP001300012">
    <property type="component" value="Unassembled WGS sequence"/>
</dbReference>
<evidence type="ECO:0000313" key="4">
    <source>
        <dbReference type="Proteomes" id="UP001300012"/>
    </source>
</evidence>
<keyword evidence="1" id="KW-0547">Nucleotide-binding</keyword>
<dbReference type="RefSeq" id="WP_258216183.1">
    <property type="nucleotide sequence ID" value="NZ_JANQBD010000021.1"/>
</dbReference>
<feature type="domain" description="ATP-grasp" evidence="2">
    <location>
        <begin position="124"/>
        <end position="387"/>
    </location>
</feature>
<organism evidence="3 4">
    <name type="scientific">Paenibacillus radicis</name>
    <name type="common">ex Xue et al. 2023</name>
    <dbReference type="NCBI Taxonomy" id="2972489"/>
    <lineage>
        <taxon>Bacteria</taxon>
        <taxon>Bacillati</taxon>
        <taxon>Bacillota</taxon>
        <taxon>Bacilli</taxon>
        <taxon>Bacillales</taxon>
        <taxon>Paenibacillaceae</taxon>
        <taxon>Paenibacillus</taxon>
    </lineage>
</organism>
<keyword evidence="1" id="KW-0067">ATP-binding</keyword>
<accession>A0ABT1YPH4</accession>
<dbReference type="Pfam" id="PF14398">
    <property type="entry name" value="ATPgrasp_YheCD"/>
    <property type="match status" value="1"/>
</dbReference>
<dbReference type="PROSITE" id="PS50975">
    <property type="entry name" value="ATP_GRASP"/>
    <property type="match status" value="1"/>
</dbReference>
<dbReference type="InterPro" id="IPR026838">
    <property type="entry name" value="YheC/D"/>
</dbReference>
<sequence>MMTSSSPYALGIMTTQIEGNPPFLNRGFYRRLTLAGSHAGFTVFVFSPQSIDWLTGKVRGYAYDSTTNQWLSRYSSFPNVVYDRCFFTNRQQYNEHRTAVRRLREQHRSVLFLGYGLRGKWEVQHMLEQDGRFNSYLPRTEAMRSLRSVADWLRADDEVLLKPQSGSQGRGVLLVQRCGTGAADAQARAGAAAQAGASAPAAAPAFTVRGRDAHNRHVGRSFADAPALLRWLRRFTAQRSYLLQQYLLLQTRTGDAYDVRSLVQKNGAGLWQVTGMAVRRGQDGSLTSNLHGGGIVELAVPFLTRQFDPDIASSIVSKLHELSLLIPEALEKYHGRLAELGIDFGIDVEGKIWILEVNSKPGRSIFTYLQDNHARIKALTHPIRYARYLLQNAHQRAVKE</sequence>
<reference evidence="3 4" key="1">
    <citation type="submission" date="2022-08" db="EMBL/GenBank/DDBJ databases">
        <title>Paenibacillus endoradicis sp. nov., Paenibacillus radicibacter sp. nov and Paenibacillus pararadicis sp. nov., three cold-adapted plant growth-promoting bacteria isolated from root of Larix gmelinii in Great Khingan.</title>
        <authorList>
            <person name="Xue H."/>
        </authorList>
    </citation>
    <scope>NUCLEOTIDE SEQUENCE [LARGE SCALE GENOMIC DNA]</scope>
    <source>
        <strain evidence="3 4">N5-1-1-5</strain>
    </source>
</reference>
<evidence type="ECO:0000313" key="3">
    <source>
        <dbReference type="EMBL" id="MCR8634625.1"/>
    </source>
</evidence>
<gene>
    <name evidence="3" type="ORF">NV381_25845</name>
</gene>
<evidence type="ECO:0000259" key="2">
    <source>
        <dbReference type="PROSITE" id="PS50975"/>
    </source>
</evidence>
<evidence type="ECO:0000256" key="1">
    <source>
        <dbReference type="PROSITE-ProRule" id="PRU00409"/>
    </source>
</evidence>
<keyword evidence="4" id="KW-1185">Reference proteome</keyword>
<dbReference type="InterPro" id="IPR011761">
    <property type="entry name" value="ATP-grasp"/>
</dbReference>
<proteinExistence type="predicted"/>
<protein>
    <submittedName>
        <fullName evidence="3">YheC/YheD family protein</fullName>
    </submittedName>
</protein>
<dbReference type="EMBL" id="JANQBD010000021">
    <property type="protein sequence ID" value="MCR8634625.1"/>
    <property type="molecule type" value="Genomic_DNA"/>
</dbReference>
<name>A0ABT1YPH4_9BACL</name>
<comment type="caution">
    <text evidence="3">The sequence shown here is derived from an EMBL/GenBank/DDBJ whole genome shotgun (WGS) entry which is preliminary data.</text>
</comment>
<dbReference type="Gene3D" id="3.30.470.20">
    <property type="entry name" value="ATP-grasp fold, B domain"/>
    <property type="match status" value="1"/>
</dbReference>